<feature type="domain" description="HD" evidence="1">
    <location>
        <begin position="33"/>
        <end position="120"/>
    </location>
</feature>
<dbReference type="Gene3D" id="1.10.3210.10">
    <property type="entry name" value="Hypothetical protein af1432"/>
    <property type="match status" value="1"/>
</dbReference>
<dbReference type="AlphaFoldDB" id="A0A6I4J402"/>
<evidence type="ECO:0000313" key="2">
    <source>
        <dbReference type="EMBL" id="MVO78808.1"/>
    </source>
</evidence>
<dbReference type="PANTHER" id="PTHR35569">
    <property type="entry name" value="CYANAMIDE HYDRATASE DDI2-RELATED"/>
    <property type="match status" value="1"/>
</dbReference>
<comment type="caution">
    <text evidence="2">The sequence shown here is derived from an EMBL/GenBank/DDBJ whole genome shotgun (WGS) entry which is preliminary data.</text>
</comment>
<gene>
    <name evidence="2" type="ORF">GON01_12800</name>
</gene>
<dbReference type="SUPFAM" id="SSF109604">
    <property type="entry name" value="HD-domain/PDEase-like"/>
    <property type="match status" value="1"/>
</dbReference>
<sequence>MTLDQIAGVKIPDSKIAQEVTQFIRDTESDLLFDHSRRVYFWGALAGQRKGLRFDPELFYTAAMFHDVGLTSRFRESHVRFEVDGANAARDFLRSHGISEADIEKVWLAIALHTTPGISEHLHPLIALTAEGVMMDLVGLGYDAFTDTQRKAIEAAYPHPPGFAEHVLQALYDGLEHRPETTQGTGLADVVAEKNPHFHRRDFCGLMRNGRWAAGVTRVHAGGIGE</sequence>
<dbReference type="InterPro" id="IPR006674">
    <property type="entry name" value="HD_domain"/>
</dbReference>
<organism evidence="2 3">
    <name type="scientific">Sphingomonas horti</name>
    <dbReference type="NCBI Taxonomy" id="2682842"/>
    <lineage>
        <taxon>Bacteria</taxon>
        <taxon>Pseudomonadati</taxon>
        <taxon>Pseudomonadota</taxon>
        <taxon>Alphaproteobacteria</taxon>
        <taxon>Sphingomonadales</taxon>
        <taxon>Sphingomonadaceae</taxon>
        <taxon>Sphingomonas</taxon>
    </lineage>
</organism>
<protein>
    <submittedName>
        <fullName evidence="2">HD domain-containing protein</fullName>
    </submittedName>
</protein>
<reference evidence="2 3" key="1">
    <citation type="submission" date="2019-12" db="EMBL/GenBank/DDBJ databases">
        <authorList>
            <person name="Huq M.A."/>
        </authorList>
    </citation>
    <scope>NUCLEOTIDE SEQUENCE [LARGE SCALE GENOMIC DNA]</scope>
    <source>
        <strain evidence="2 3">MAH-20</strain>
    </source>
</reference>
<dbReference type="CDD" id="cd00077">
    <property type="entry name" value="HDc"/>
    <property type="match status" value="1"/>
</dbReference>
<evidence type="ECO:0000259" key="1">
    <source>
        <dbReference type="Pfam" id="PF01966"/>
    </source>
</evidence>
<accession>A0A6I4J402</accession>
<dbReference type="Proteomes" id="UP000441389">
    <property type="component" value="Unassembled WGS sequence"/>
</dbReference>
<dbReference type="PANTHER" id="PTHR35569:SF1">
    <property type="entry name" value="CYANAMIDE HYDRATASE DDI2-RELATED"/>
    <property type="match status" value="1"/>
</dbReference>
<dbReference type="RefSeq" id="WP_157027778.1">
    <property type="nucleotide sequence ID" value="NZ_WQMS01000016.1"/>
</dbReference>
<proteinExistence type="predicted"/>
<dbReference type="EMBL" id="WQMS01000016">
    <property type="protein sequence ID" value="MVO78808.1"/>
    <property type="molecule type" value="Genomic_DNA"/>
</dbReference>
<dbReference type="Pfam" id="PF01966">
    <property type="entry name" value="HD"/>
    <property type="match status" value="1"/>
</dbReference>
<name>A0A6I4J402_9SPHN</name>
<keyword evidence="3" id="KW-1185">Reference proteome</keyword>
<dbReference type="InterPro" id="IPR003607">
    <property type="entry name" value="HD/PDEase_dom"/>
</dbReference>
<evidence type="ECO:0000313" key="3">
    <source>
        <dbReference type="Proteomes" id="UP000441389"/>
    </source>
</evidence>